<sequence length="840" mass="94490">MDHHPEAIARKRAERARRKHEASAMPLEEDPVNTKEAIVRRSWMPVNSHASAGERRVRIVSWNMLAQCLVRRELFPGSDCLKLRTRLPGIVAELTETDYDIGCFQEVDSLEDIGPPLTRAGYDYVYERGYKEKKHGLMIAWRQSPGARTSFGAPVFRKMVRLDEAMLTQGTSSLTRITRNIMLVLALPFASGDGGVLVATAHLFWHPRYAFERARQAAVIMQELNALRRGQEAWASWPVVLAGDLNDQPHSSTYSLLTGQAERYRDRIWTDLMPSRVVHTSVDELRGLRTVHYASTVTESGDEDRVLGRHRPPEDEELCTPDDLIQLAQLSSTRPHFQSAYGSAYDQLAPHAEFFCDRGTAPERYDQTESPMPTDPRQLQSHEPKWTLHSTLFRLSLDYILVAPRLDEADVPVITALLPLHPEHVLQPGIPRQKLLRCVWCLLVFWVERGVFYRATSACDVPEHGASFRVLIISDPQVVSLHTYKSFSHAMTALVSHVSDQYIRKSWLAVTRQGLGASLWRGPRPADLVIFLGDMTDRGRWFLSFDRWLALQTRWKALFQSMQLLRHASSLPLRPRLAHDTWPALVIPGNHDTGLPHFQTGEPGPGTARAKSWFEQEHAPFVNEQYVLSESGQTSWNARIPIAVAGQATTHELILLDALDLVSMEPVGHDVPWELAKSNAARTTRLVDMLRQNQTVPRVLFSHVPLERKEAEHACDIPWRSAIHGVHRESSRASARGGDILQGGDAARTYQNLVRKNVSHYVLDSIQPALIFSGDDHDHCEAIHKGIRTAPRGHVAGFDSADAPELTVKSISMLEGVRHPGHVSDMAASLSSLERLSPHP</sequence>
<comment type="subcellular location">
    <subcellularLocation>
        <location evidence="1">Membrane</location>
        <topology evidence="1">Multi-pass membrane protein</topology>
    </subcellularLocation>
</comment>
<dbReference type="SUPFAM" id="SSF56219">
    <property type="entry name" value="DNase I-like"/>
    <property type="match status" value="1"/>
</dbReference>
<gene>
    <name evidence="9" type="primary">NGL2</name>
    <name evidence="9" type="ORF">DNF11_2274</name>
</gene>
<dbReference type="InterPro" id="IPR029052">
    <property type="entry name" value="Metallo-depent_PP-like"/>
</dbReference>
<evidence type="ECO:0000256" key="1">
    <source>
        <dbReference type="ARBA" id="ARBA00004141"/>
    </source>
</evidence>
<evidence type="ECO:0000256" key="6">
    <source>
        <dbReference type="SAM" id="Phobius"/>
    </source>
</evidence>
<dbReference type="AlphaFoldDB" id="A0A3G2S590"/>
<evidence type="ECO:0000259" key="7">
    <source>
        <dbReference type="Pfam" id="PF00149"/>
    </source>
</evidence>
<feature type="region of interest" description="Disordered" evidence="5">
    <location>
        <begin position="1"/>
        <end position="29"/>
    </location>
</feature>
<dbReference type="EC" id="3.1.-.-" evidence="9"/>
<reference evidence="9 10" key="1">
    <citation type="submission" date="2018-10" db="EMBL/GenBank/DDBJ databases">
        <title>Complete genome sequence of Malassezia restricta CBS 7877.</title>
        <authorList>
            <person name="Morand S.C."/>
            <person name="Bertignac M."/>
            <person name="Iltis A."/>
            <person name="Kolder I."/>
            <person name="Pirovano W."/>
            <person name="Jourdain R."/>
            <person name="Clavaud C."/>
        </authorList>
    </citation>
    <scope>NUCLEOTIDE SEQUENCE [LARGE SCALE GENOMIC DNA]</scope>
    <source>
        <strain evidence="9 10">CBS 7877</strain>
    </source>
</reference>
<dbReference type="PANTHER" id="PTHR13315:SF4">
    <property type="entry name" value="METALLOPHOSPHOESTERASE, ISOFORM E"/>
    <property type="match status" value="1"/>
</dbReference>
<name>A0A3G2S590_MALR7</name>
<dbReference type="SUPFAM" id="SSF56300">
    <property type="entry name" value="Metallo-dependent phosphatases"/>
    <property type="match status" value="1"/>
</dbReference>
<evidence type="ECO:0000256" key="2">
    <source>
        <dbReference type="ARBA" id="ARBA00022692"/>
    </source>
</evidence>
<dbReference type="GO" id="GO:0004527">
    <property type="term" value="F:exonuclease activity"/>
    <property type="evidence" value="ECO:0007669"/>
    <property type="project" value="UniProtKB-KW"/>
</dbReference>
<dbReference type="Pfam" id="PF03372">
    <property type="entry name" value="Exo_endo_phos"/>
    <property type="match status" value="1"/>
</dbReference>
<dbReference type="InterPro" id="IPR004843">
    <property type="entry name" value="Calcineurin-like_PHP"/>
</dbReference>
<keyword evidence="10" id="KW-1185">Reference proteome</keyword>
<dbReference type="EMBL" id="CP033151">
    <property type="protein sequence ID" value="AYO43224.1"/>
    <property type="molecule type" value="Genomic_DNA"/>
</dbReference>
<keyword evidence="9" id="KW-0540">Nuclease</keyword>
<feature type="domain" description="Calcineurin-like phosphoesterase" evidence="7">
    <location>
        <begin position="469"/>
        <end position="716"/>
    </location>
</feature>
<dbReference type="GO" id="GO:0005783">
    <property type="term" value="C:endoplasmic reticulum"/>
    <property type="evidence" value="ECO:0007669"/>
    <property type="project" value="TreeGrafter"/>
</dbReference>
<dbReference type="Gene3D" id="3.60.10.10">
    <property type="entry name" value="Endonuclease/exonuclease/phosphatase"/>
    <property type="match status" value="1"/>
</dbReference>
<evidence type="ECO:0000259" key="8">
    <source>
        <dbReference type="Pfam" id="PF03372"/>
    </source>
</evidence>
<dbReference type="PANTHER" id="PTHR13315">
    <property type="entry name" value="METALLO PHOSPHOESTERASE RELATED"/>
    <property type="match status" value="1"/>
</dbReference>
<keyword evidence="4 6" id="KW-0472">Membrane</keyword>
<dbReference type="OrthoDB" id="428734at2759"/>
<dbReference type="InterPro" id="IPR033308">
    <property type="entry name" value="PGAP5/Cdc1/Ted1"/>
</dbReference>
<feature type="compositionally biased region" description="Basic and acidic residues" evidence="5">
    <location>
        <begin position="1"/>
        <end position="11"/>
    </location>
</feature>
<dbReference type="VEuPathDB" id="FungiDB:DNF11_2274"/>
<dbReference type="InterPro" id="IPR005135">
    <property type="entry name" value="Endo/exonuclease/phosphatase"/>
</dbReference>
<feature type="transmembrane region" description="Helical" evidence="6">
    <location>
        <begin position="181"/>
        <end position="205"/>
    </location>
</feature>
<evidence type="ECO:0000256" key="5">
    <source>
        <dbReference type="SAM" id="MobiDB-lite"/>
    </source>
</evidence>
<dbReference type="InterPro" id="IPR036691">
    <property type="entry name" value="Endo/exonu/phosph_ase_sf"/>
</dbReference>
<proteinExistence type="predicted"/>
<keyword evidence="2 6" id="KW-0812">Transmembrane</keyword>
<protein>
    <submittedName>
        <fullName evidence="9">RNA exonuclease NGL2</fullName>
        <ecNumber evidence="9">3.1.-.-</ecNumber>
    </submittedName>
</protein>
<dbReference type="Pfam" id="PF00149">
    <property type="entry name" value="Metallophos"/>
    <property type="match status" value="1"/>
</dbReference>
<dbReference type="GO" id="GO:0006506">
    <property type="term" value="P:GPI anchor biosynthetic process"/>
    <property type="evidence" value="ECO:0007669"/>
    <property type="project" value="InterPro"/>
</dbReference>
<evidence type="ECO:0000256" key="3">
    <source>
        <dbReference type="ARBA" id="ARBA00022989"/>
    </source>
</evidence>
<dbReference type="Proteomes" id="UP000269793">
    <property type="component" value="Chromosome IV"/>
</dbReference>
<keyword evidence="9" id="KW-0269">Exonuclease</keyword>
<evidence type="ECO:0000313" key="10">
    <source>
        <dbReference type="Proteomes" id="UP000269793"/>
    </source>
</evidence>
<keyword evidence="3 6" id="KW-1133">Transmembrane helix</keyword>
<accession>A0A3G2S590</accession>
<feature type="domain" description="Endonuclease/exonuclease/phosphatase" evidence="8">
    <location>
        <begin position="60"/>
        <end position="282"/>
    </location>
</feature>
<evidence type="ECO:0000313" key="9">
    <source>
        <dbReference type="EMBL" id="AYO43224.1"/>
    </source>
</evidence>
<dbReference type="GO" id="GO:0016020">
    <property type="term" value="C:membrane"/>
    <property type="evidence" value="ECO:0007669"/>
    <property type="project" value="UniProtKB-SubCell"/>
</dbReference>
<organism evidence="9 10">
    <name type="scientific">Malassezia restricta (strain ATCC 96810 / NBRC 103918 / CBS 7877)</name>
    <name type="common">Seborrheic dermatitis infection agent</name>
    <dbReference type="NCBI Taxonomy" id="425264"/>
    <lineage>
        <taxon>Eukaryota</taxon>
        <taxon>Fungi</taxon>
        <taxon>Dikarya</taxon>
        <taxon>Basidiomycota</taxon>
        <taxon>Ustilaginomycotina</taxon>
        <taxon>Malasseziomycetes</taxon>
        <taxon>Malasseziales</taxon>
        <taxon>Malasseziaceae</taxon>
        <taxon>Malassezia</taxon>
    </lineage>
</organism>
<evidence type="ECO:0000256" key="4">
    <source>
        <dbReference type="ARBA" id="ARBA00023136"/>
    </source>
</evidence>
<keyword evidence="9" id="KW-0378">Hydrolase</keyword>